<accession>A0A835IRK8</accession>
<dbReference type="OrthoDB" id="1939285at2759"/>
<dbReference type="PANTHER" id="PTHR31358:SF29">
    <property type="entry name" value="PROTEIN WVD2-LIKE 5-RELATED"/>
    <property type="match status" value="1"/>
</dbReference>
<evidence type="ECO:0000256" key="1">
    <source>
        <dbReference type="ARBA" id="ARBA00004245"/>
    </source>
</evidence>
<reference evidence="8 9" key="1">
    <citation type="submission" date="2020-10" db="EMBL/GenBank/DDBJ databases">
        <title>The Coptis chinensis genome and diversification of protoberbering-type alkaloids.</title>
        <authorList>
            <person name="Wang B."/>
            <person name="Shu S."/>
            <person name="Song C."/>
            <person name="Liu Y."/>
        </authorList>
    </citation>
    <scope>NUCLEOTIDE SEQUENCE [LARGE SCALE GENOMIC DNA]</scope>
    <source>
        <strain evidence="8">HL-2020</strain>
        <tissue evidence="8">Leaf</tissue>
    </source>
</reference>
<feature type="region of interest" description="Disordered" evidence="6">
    <location>
        <begin position="105"/>
        <end position="136"/>
    </location>
</feature>
<protein>
    <recommendedName>
        <fullName evidence="7">TPX2 C-terminal domain-containing protein</fullName>
    </recommendedName>
</protein>
<evidence type="ECO:0000259" key="7">
    <source>
        <dbReference type="Pfam" id="PF06886"/>
    </source>
</evidence>
<dbReference type="GO" id="GO:0008017">
    <property type="term" value="F:microtubule binding"/>
    <property type="evidence" value="ECO:0007669"/>
    <property type="project" value="InterPro"/>
</dbReference>
<feature type="domain" description="TPX2 C-terminal" evidence="7">
    <location>
        <begin position="22"/>
        <end position="35"/>
    </location>
</feature>
<feature type="non-terminal residue" evidence="8">
    <location>
        <position position="1"/>
    </location>
</feature>
<dbReference type="Proteomes" id="UP000631114">
    <property type="component" value="Unassembled WGS sequence"/>
</dbReference>
<feature type="compositionally biased region" description="Gly residues" evidence="6">
    <location>
        <begin position="41"/>
        <end position="72"/>
    </location>
</feature>
<comment type="caution">
    <text evidence="8">The sequence shown here is derived from an EMBL/GenBank/DDBJ whole genome shotgun (WGS) entry which is preliminary data.</text>
</comment>
<feature type="region of interest" description="Disordered" evidence="6">
    <location>
        <begin position="37"/>
        <end position="72"/>
    </location>
</feature>
<comment type="similarity">
    <text evidence="2">Belongs to the TPX2 family.</text>
</comment>
<evidence type="ECO:0000256" key="5">
    <source>
        <dbReference type="ARBA" id="ARBA00023212"/>
    </source>
</evidence>
<dbReference type="PANTHER" id="PTHR31358">
    <property type="entry name" value="PROTEIN WVD2-LIKE 4"/>
    <property type="match status" value="1"/>
</dbReference>
<dbReference type="GO" id="GO:0005874">
    <property type="term" value="C:microtubule"/>
    <property type="evidence" value="ECO:0007669"/>
    <property type="project" value="UniProtKB-KW"/>
</dbReference>
<dbReference type="AlphaFoldDB" id="A0A835IRK8"/>
<comment type="subcellular location">
    <subcellularLocation>
        <location evidence="1">Cytoplasm</location>
        <location evidence="1">Cytoskeleton</location>
    </subcellularLocation>
</comment>
<dbReference type="InterPro" id="IPR044833">
    <property type="entry name" value="WDL5/6"/>
</dbReference>
<dbReference type="InterPro" id="IPR027329">
    <property type="entry name" value="TPX2_C"/>
</dbReference>
<name>A0A835IRK8_9MAGN</name>
<dbReference type="EMBL" id="JADFTS010000002">
    <property type="protein sequence ID" value="KAF9621387.1"/>
    <property type="molecule type" value="Genomic_DNA"/>
</dbReference>
<gene>
    <name evidence="8" type="ORF">IFM89_020586</name>
</gene>
<keyword evidence="5" id="KW-0206">Cytoskeleton</keyword>
<evidence type="ECO:0000256" key="6">
    <source>
        <dbReference type="SAM" id="MobiDB-lite"/>
    </source>
</evidence>
<sequence length="163" mass="16982">LCRSPTADSKPQRVGTLPSYNFSFKCDERAEKRKEVSLYGDSGGGGDDGGGNDGGGSGGSGGGGSGGSGSSGGGGFNSLVVVVVETLEAEIKQLKKNLTFKATPMPSFYQEPATPKAELKKKRSFNDPSRGAGEGFKNLKDSHFSYDLGLWTEVEKAEIFSKG</sequence>
<keyword evidence="4" id="KW-0493">Microtubule</keyword>
<evidence type="ECO:0000256" key="4">
    <source>
        <dbReference type="ARBA" id="ARBA00022701"/>
    </source>
</evidence>
<proteinExistence type="inferred from homology"/>
<evidence type="ECO:0000313" key="9">
    <source>
        <dbReference type="Proteomes" id="UP000631114"/>
    </source>
</evidence>
<feature type="domain" description="TPX2 C-terminal" evidence="7">
    <location>
        <begin position="85"/>
        <end position="118"/>
    </location>
</feature>
<dbReference type="Pfam" id="PF06886">
    <property type="entry name" value="TPX2"/>
    <property type="match status" value="2"/>
</dbReference>
<keyword evidence="9" id="KW-1185">Reference proteome</keyword>
<keyword evidence="3" id="KW-0963">Cytoplasm</keyword>
<evidence type="ECO:0000313" key="8">
    <source>
        <dbReference type="EMBL" id="KAF9621387.1"/>
    </source>
</evidence>
<evidence type="ECO:0000256" key="2">
    <source>
        <dbReference type="ARBA" id="ARBA00005885"/>
    </source>
</evidence>
<evidence type="ECO:0000256" key="3">
    <source>
        <dbReference type="ARBA" id="ARBA00022490"/>
    </source>
</evidence>
<organism evidence="8 9">
    <name type="scientific">Coptis chinensis</name>
    <dbReference type="NCBI Taxonomy" id="261450"/>
    <lineage>
        <taxon>Eukaryota</taxon>
        <taxon>Viridiplantae</taxon>
        <taxon>Streptophyta</taxon>
        <taxon>Embryophyta</taxon>
        <taxon>Tracheophyta</taxon>
        <taxon>Spermatophyta</taxon>
        <taxon>Magnoliopsida</taxon>
        <taxon>Ranunculales</taxon>
        <taxon>Ranunculaceae</taxon>
        <taxon>Coptidoideae</taxon>
        <taxon>Coptis</taxon>
    </lineage>
</organism>